<feature type="signal peptide" evidence="1">
    <location>
        <begin position="1"/>
        <end position="24"/>
    </location>
</feature>
<organism evidence="2 3">
    <name type="scientific">Steinernema carpocapsae</name>
    <name type="common">Entomopathogenic nematode</name>
    <dbReference type="NCBI Taxonomy" id="34508"/>
    <lineage>
        <taxon>Eukaryota</taxon>
        <taxon>Metazoa</taxon>
        <taxon>Ecdysozoa</taxon>
        <taxon>Nematoda</taxon>
        <taxon>Chromadorea</taxon>
        <taxon>Rhabditida</taxon>
        <taxon>Tylenchina</taxon>
        <taxon>Panagrolaimomorpha</taxon>
        <taxon>Strongyloidoidea</taxon>
        <taxon>Steinernematidae</taxon>
        <taxon>Steinernema</taxon>
    </lineage>
</organism>
<protein>
    <submittedName>
        <fullName evidence="2">Uncharacterized protein</fullName>
    </submittedName>
</protein>
<proteinExistence type="predicted"/>
<evidence type="ECO:0000256" key="1">
    <source>
        <dbReference type="SAM" id="SignalP"/>
    </source>
</evidence>
<reference evidence="2 3" key="2">
    <citation type="journal article" date="2019" name="G3 (Bethesda)">
        <title>Hybrid Assembly of the Genome of the Entomopathogenic Nematode Steinernema carpocapsae Identifies the X-Chromosome.</title>
        <authorList>
            <person name="Serra L."/>
            <person name="Macchietto M."/>
            <person name="Macias-Munoz A."/>
            <person name="McGill C.J."/>
            <person name="Rodriguez I.M."/>
            <person name="Rodriguez B."/>
            <person name="Murad R."/>
            <person name="Mortazavi A."/>
        </authorList>
    </citation>
    <scope>NUCLEOTIDE SEQUENCE [LARGE SCALE GENOMIC DNA]</scope>
    <source>
        <strain evidence="2 3">ALL</strain>
    </source>
</reference>
<keyword evidence="1" id="KW-0732">Signal</keyword>
<feature type="chain" id="PRO_5020689107" evidence="1">
    <location>
        <begin position="25"/>
        <end position="94"/>
    </location>
</feature>
<reference evidence="2 3" key="1">
    <citation type="journal article" date="2015" name="Genome Biol.">
        <title>Comparative genomics of Steinernema reveals deeply conserved gene regulatory networks.</title>
        <authorList>
            <person name="Dillman A.R."/>
            <person name="Macchietto M."/>
            <person name="Porter C.F."/>
            <person name="Rogers A."/>
            <person name="Williams B."/>
            <person name="Antoshechkin I."/>
            <person name="Lee M.M."/>
            <person name="Goodwin Z."/>
            <person name="Lu X."/>
            <person name="Lewis E.E."/>
            <person name="Goodrich-Blair H."/>
            <person name="Stock S.P."/>
            <person name="Adams B.J."/>
            <person name="Sternberg P.W."/>
            <person name="Mortazavi A."/>
        </authorList>
    </citation>
    <scope>NUCLEOTIDE SEQUENCE [LARGE SCALE GENOMIC DNA]</scope>
    <source>
        <strain evidence="2 3">ALL</strain>
    </source>
</reference>
<dbReference type="Proteomes" id="UP000298663">
    <property type="component" value="Unassembled WGS sequence"/>
</dbReference>
<sequence>MSSAVCRPLVFFTLLQIFAGSALAFYEDGDFIQFRPSKNLPLAVPIQLPTWGLRSFYVLRRFEDDSAYPQWTKREDPRKADMEKNRCFFSVLAC</sequence>
<dbReference type="AlphaFoldDB" id="A0A4U5PA58"/>
<gene>
    <name evidence="2" type="ORF">L596_007392</name>
</gene>
<name>A0A4U5PA58_STECR</name>
<evidence type="ECO:0000313" key="3">
    <source>
        <dbReference type="Proteomes" id="UP000298663"/>
    </source>
</evidence>
<comment type="caution">
    <text evidence="2">The sequence shown here is derived from an EMBL/GenBank/DDBJ whole genome shotgun (WGS) entry which is preliminary data.</text>
</comment>
<evidence type="ECO:0000313" key="2">
    <source>
        <dbReference type="EMBL" id="TKR92814.1"/>
    </source>
</evidence>
<keyword evidence="3" id="KW-1185">Reference proteome</keyword>
<dbReference type="EMBL" id="AZBU02000002">
    <property type="protein sequence ID" value="TKR92814.1"/>
    <property type="molecule type" value="Genomic_DNA"/>
</dbReference>
<accession>A0A4U5PA58</accession>